<dbReference type="GO" id="GO:0046872">
    <property type="term" value="F:metal ion binding"/>
    <property type="evidence" value="ECO:0007669"/>
    <property type="project" value="UniProtKB-KW"/>
</dbReference>
<evidence type="ECO:0000256" key="1">
    <source>
        <dbReference type="ARBA" id="ARBA00001946"/>
    </source>
</evidence>
<dbReference type="SFLD" id="SFLDS00003">
    <property type="entry name" value="Haloacid_Dehalogenase"/>
    <property type="match status" value="1"/>
</dbReference>
<dbReference type="RefSeq" id="WP_264792744.1">
    <property type="nucleotide sequence ID" value="NZ_AP026867.1"/>
</dbReference>
<sequence length="247" mass="27847">MNKYNFTEGRYIVVFDLGGTLVDEAMPELKALPKALIEKTGMDEKSLTQLLYYGIDQLMKENFRLSDDQIPASTILQNTLDHFKLNISLEILEEVAWQLFGGAETTYLTPLEGARELLKDLKESGGEIIALSNTAIPKSLLNKVFETHQLGGYFDEIILSSECGWRKPSSNVFKQLEETINLTPKDFVLFVGNSYEADMLPAINRGYKTVYIGNNNLALNSIPMPTFSVDSLDKLIDLMPHRKADLW</sequence>
<evidence type="ECO:0000313" key="5">
    <source>
        <dbReference type="EMBL" id="BDS11587.1"/>
    </source>
</evidence>
<proteinExistence type="predicted"/>
<evidence type="ECO:0000256" key="4">
    <source>
        <dbReference type="ARBA" id="ARBA00022842"/>
    </source>
</evidence>
<dbReference type="InterPro" id="IPR051400">
    <property type="entry name" value="HAD-like_hydrolase"/>
</dbReference>
<reference evidence="5" key="1">
    <citation type="submission" date="2022-09" db="EMBL/GenBank/DDBJ databases">
        <title>Aureispira anguillicida sp. nov., isolated from Leptocephalus of Japanese eel Anguilla japonica.</title>
        <authorList>
            <person name="Yuasa K."/>
            <person name="Mekata T."/>
            <person name="Ikunari K."/>
        </authorList>
    </citation>
    <scope>NUCLEOTIDE SEQUENCE</scope>
    <source>
        <strain evidence="5">EL160426</strain>
    </source>
</reference>
<keyword evidence="4" id="KW-0460">Magnesium</keyword>
<dbReference type="Pfam" id="PF00702">
    <property type="entry name" value="Hydrolase"/>
    <property type="match status" value="1"/>
</dbReference>
<dbReference type="AlphaFoldDB" id="A0A915YEJ0"/>
<dbReference type="Proteomes" id="UP001060919">
    <property type="component" value="Chromosome"/>
</dbReference>
<dbReference type="EMBL" id="AP026867">
    <property type="protein sequence ID" value="BDS11587.1"/>
    <property type="molecule type" value="Genomic_DNA"/>
</dbReference>
<dbReference type="InterPro" id="IPR036412">
    <property type="entry name" value="HAD-like_sf"/>
</dbReference>
<dbReference type="Gene3D" id="3.40.50.1000">
    <property type="entry name" value="HAD superfamily/HAD-like"/>
    <property type="match status" value="1"/>
</dbReference>
<dbReference type="PANTHER" id="PTHR46470">
    <property type="entry name" value="N-ACYLNEURAMINATE-9-PHOSPHATASE"/>
    <property type="match status" value="1"/>
</dbReference>
<keyword evidence="2" id="KW-0479">Metal-binding</keyword>
<name>A0A915YEJ0_9BACT</name>
<dbReference type="PANTHER" id="PTHR46470:SF2">
    <property type="entry name" value="GLYCERALDEHYDE 3-PHOSPHATE PHOSPHATASE"/>
    <property type="match status" value="1"/>
</dbReference>
<dbReference type="InterPro" id="IPR023214">
    <property type="entry name" value="HAD_sf"/>
</dbReference>
<dbReference type="PRINTS" id="PR00413">
    <property type="entry name" value="HADHALOGNASE"/>
</dbReference>
<dbReference type="SUPFAM" id="SSF56784">
    <property type="entry name" value="HAD-like"/>
    <property type="match status" value="1"/>
</dbReference>
<dbReference type="InterPro" id="IPR006439">
    <property type="entry name" value="HAD-SF_hydro_IA"/>
</dbReference>
<dbReference type="GO" id="GO:0016791">
    <property type="term" value="F:phosphatase activity"/>
    <property type="evidence" value="ECO:0007669"/>
    <property type="project" value="TreeGrafter"/>
</dbReference>
<organism evidence="5 6">
    <name type="scientific">Aureispira anguillae</name>
    <dbReference type="NCBI Taxonomy" id="2864201"/>
    <lineage>
        <taxon>Bacteria</taxon>
        <taxon>Pseudomonadati</taxon>
        <taxon>Bacteroidota</taxon>
        <taxon>Saprospiria</taxon>
        <taxon>Saprospirales</taxon>
        <taxon>Saprospiraceae</taxon>
        <taxon>Aureispira</taxon>
    </lineage>
</organism>
<evidence type="ECO:0000313" key="6">
    <source>
        <dbReference type="Proteomes" id="UP001060919"/>
    </source>
</evidence>
<dbReference type="SFLD" id="SFLDG01129">
    <property type="entry name" value="C1.5:_HAD__Beta-PGM__Phosphata"/>
    <property type="match status" value="1"/>
</dbReference>
<dbReference type="KEGG" id="aup:AsAng_0023010"/>
<evidence type="ECO:0000256" key="2">
    <source>
        <dbReference type="ARBA" id="ARBA00022723"/>
    </source>
</evidence>
<evidence type="ECO:0000256" key="3">
    <source>
        <dbReference type="ARBA" id="ARBA00022801"/>
    </source>
</evidence>
<dbReference type="GO" id="GO:0044281">
    <property type="term" value="P:small molecule metabolic process"/>
    <property type="evidence" value="ECO:0007669"/>
    <property type="project" value="UniProtKB-ARBA"/>
</dbReference>
<gene>
    <name evidence="5" type="ORF">AsAng_0023010</name>
</gene>
<keyword evidence="3 5" id="KW-0378">Hydrolase</keyword>
<dbReference type="Gene3D" id="1.10.150.400">
    <property type="match status" value="1"/>
</dbReference>
<comment type="cofactor">
    <cofactor evidence="1">
        <name>Mg(2+)</name>
        <dbReference type="ChEBI" id="CHEBI:18420"/>
    </cofactor>
</comment>
<keyword evidence="6" id="KW-1185">Reference proteome</keyword>
<protein>
    <submittedName>
        <fullName evidence="5">HAD family hydrolase</fullName>
    </submittedName>
</protein>
<accession>A0A915YEJ0</accession>
<dbReference type="NCBIfam" id="TIGR01549">
    <property type="entry name" value="HAD-SF-IA-v1"/>
    <property type="match status" value="1"/>
</dbReference>